<dbReference type="FunFam" id="3.40.640.10:FF:000030">
    <property type="entry name" value="Low-specificity L-threonine aldolase"/>
    <property type="match status" value="1"/>
</dbReference>
<dbReference type="GO" id="GO:0006567">
    <property type="term" value="P:L-threonine catabolic process"/>
    <property type="evidence" value="ECO:0007669"/>
    <property type="project" value="TreeGrafter"/>
</dbReference>
<dbReference type="PIRSF" id="PIRSF017617">
    <property type="entry name" value="Thr_aldolase"/>
    <property type="match status" value="1"/>
</dbReference>
<dbReference type="Proteomes" id="UP000270094">
    <property type="component" value="Unassembled WGS sequence"/>
</dbReference>
<evidence type="ECO:0000256" key="2">
    <source>
        <dbReference type="ARBA" id="ARBA00006966"/>
    </source>
</evidence>
<reference evidence="7 8" key="1">
    <citation type="submission" date="2018-11" db="EMBL/GenBank/DDBJ databases">
        <authorList>
            <consortium name="Pathogen Informatics"/>
        </authorList>
    </citation>
    <scope>NUCLEOTIDE SEQUENCE [LARGE SCALE GENOMIC DNA]</scope>
</reference>
<evidence type="ECO:0000313" key="7">
    <source>
        <dbReference type="EMBL" id="VDM76072.1"/>
    </source>
</evidence>
<dbReference type="CDD" id="cd06502">
    <property type="entry name" value="TA_like"/>
    <property type="match status" value="1"/>
</dbReference>
<proteinExistence type="inferred from homology"/>
<comment type="similarity">
    <text evidence="2">Belongs to the threonine aldolase family.</text>
</comment>
<comment type="cofactor">
    <cofactor evidence="1">
        <name>pyridoxal 5'-phosphate</name>
        <dbReference type="ChEBI" id="CHEBI:597326"/>
    </cofactor>
</comment>
<keyword evidence="8" id="KW-1185">Reference proteome</keyword>
<dbReference type="SUPFAM" id="SSF53383">
    <property type="entry name" value="PLP-dependent transferases"/>
    <property type="match status" value="1"/>
</dbReference>
<dbReference type="GO" id="GO:0005829">
    <property type="term" value="C:cytosol"/>
    <property type="evidence" value="ECO:0007669"/>
    <property type="project" value="TreeGrafter"/>
</dbReference>
<evidence type="ECO:0000256" key="5">
    <source>
        <dbReference type="PIRSR" id="PIRSR017617-1"/>
    </source>
</evidence>
<feature type="modified residue" description="N6-(pyridoxal phosphate)lysine" evidence="5">
    <location>
        <position position="218"/>
    </location>
</feature>
<dbReference type="Gene3D" id="3.90.1150.10">
    <property type="entry name" value="Aspartate Aminotransferase, domain 1"/>
    <property type="match status" value="1"/>
</dbReference>
<dbReference type="NCBIfam" id="NF007825">
    <property type="entry name" value="PRK10534.1"/>
    <property type="match status" value="1"/>
</dbReference>
<accession>A0A3P7L9R7</accession>
<dbReference type="EMBL" id="UYYB01096289">
    <property type="protein sequence ID" value="VDM76072.1"/>
    <property type="molecule type" value="Genomic_DNA"/>
</dbReference>
<gene>
    <name evidence="7" type="ORF">SVUK_LOCUS11070</name>
</gene>
<evidence type="ECO:0000256" key="4">
    <source>
        <dbReference type="ARBA" id="ARBA00023239"/>
    </source>
</evidence>
<feature type="domain" description="Aromatic amino acid beta-eliminating lyase/threonine aldolase" evidence="6">
    <location>
        <begin position="21"/>
        <end position="291"/>
    </location>
</feature>
<evidence type="ECO:0000259" key="6">
    <source>
        <dbReference type="Pfam" id="PF01212"/>
    </source>
</evidence>
<keyword evidence="3" id="KW-0663">Pyridoxal phosphate</keyword>
<sequence>MVLKHTSFYTATVDDPSRFIDLRSDTVTLPTEEMRLAMANAVLGDDVYGEDQTINSLEDRCANLFGKEAGLFVVSGTMGNLLAIMTHCQRGDEIIVGRFNHIHRWEQGGYAQIAGVSATTLPMNEDATMKLEDLEEAIRVDDCHMPRTSLICLENTHNYAGGLALPLNYLKSVYEMASSRNVSVHIDGARIFNAAVALGVKVSEIAKYGDSIMMCFSKGLGAPVGSMLLGSREFIEGARRRRKALGGGWRQAGVLAAAAHIALDKAEETIEEDHANARKLARGFNEMTPESLKNDLQVSENGITNMIILKCSKKIPPAEVKKFFQSHGVLVMLFDDTRVRIVTNWGIKANHVEKVLNVYKELVDSVSKR</sequence>
<organism evidence="7 8">
    <name type="scientific">Strongylus vulgaris</name>
    <name type="common">Blood worm</name>
    <dbReference type="NCBI Taxonomy" id="40348"/>
    <lineage>
        <taxon>Eukaryota</taxon>
        <taxon>Metazoa</taxon>
        <taxon>Ecdysozoa</taxon>
        <taxon>Nematoda</taxon>
        <taxon>Chromadorea</taxon>
        <taxon>Rhabditida</taxon>
        <taxon>Rhabditina</taxon>
        <taxon>Rhabditomorpha</taxon>
        <taxon>Strongyloidea</taxon>
        <taxon>Strongylidae</taxon>
        <taxon>Strongylus</taxon>
    </lineage>
</organism>
<dbReference type="PANTHER" id="PTHR48097">
    <property type="entry name" value="L-THREONINE ALDOLASE-RELATED"/>
    <property type="match status" value="1"/>
</dbReference>
<protein>
    <recommendedName>
        <fullName evidence="6">Aromatic amino acid beta-eliminating lyase/threonine aldolase domain-containing protein</fullName>
    </recommendedName>
</protein>
<evidence type="ECO:0000256" key="1">
    <source>
        <dbReference type="ARBA" id="ARBA00001933"/>
    </source>
</evidence>
<dbReference type="NCBIfam" id="NF041359">
    <property type="entry name" value="GntG_guanitoxin"/>
    <property type="match status" value="1"/>
</dbReference>
<dbReference type="GO" id="GO:0008732">
    <property type="term" value="F:L-allo-threonine aldolase activity"/>
    <property type="evidence" value="ECO:0007669"/>
    <property type="project" value="TreeGrafter"/>
</dbReference>
<dbReference type="AlphaFoldDB" id="A0A3P7L9R7"/>
<dbReference type="OrthoDB" id="10261951at2759"/>
<dbReference type="PANTHER" id="PTHR48097:SF9">
    <property type="entry name" value="L-THREONINE ALDOLASE"/>
    <property type="match status" value="1"/>
</dbReference>
<keyword evidence="4" id="KW-0456">Lyase</keyword>
<dbReference type="InterPro" id="IPR015421">
    <property type="entry name" value="PyrdxlP-dep_Trfase_major"/>
</dbReference>
<dbReference type="InterPro" id="IPR015424">
    <property type="entry name" value="PyrdxlP-dep_Trfase"/>
</dbReference>
<dbReference type="InterPro" id="IPR015422">
    <property type="entry name" value="PyrdxlP-dep_Trfase_small"/>
</dbReference>
<dbReference type="Gene3D" id="3.40.640.10">
    <property type="entry name" value="Type I PLP-dependent aspartate aminotransferase-like (Major domain)"/>
    <property type="match status" value="1"/>
</dbReference>
<evidence type="ECO:0000256" key="3">
    <source>
        <dbReference type="ARBA" id="ARBA00022898"/>
    </source>
</evidence>
<dbReference type="InterPro" id="IPR023603">
    <property type="entry name" value="Low_specificity_L-TA-like"/>
</dbReference>
<dbReference type="InterPro" id="IPR001597">
    <property type="entry name" value="ArAA_b-elim_lyase/Thr_aldolase"/>
</dbReference>
<dbReference type="GO" id="GO:0006545">
    <property type="term" value="P:glycine biosynthetic process"/>
    <property type="evidence" value="ECO:0007669"/>
    <property type="project" value="TreeGrafter"/>
</dbReference>
<evidence type="ECO:0000313" key="8">
    <source>
        <dbReference type="Proteomes" id="UP000270094"/>
    </source>
</evidence>
<name>A0A3P7L9R7_STRVU</name>
<dbReference type="Pfam" id="PF01212">
    <property type="entry name" value="Beta_elim_lyase"/>
    <property type="match status" value="1"/>
</dbReference>